<feature type="domain" description="ABC transmembrane type-2" evidence="9">
    <location>
        <begin position="38"/>
        <end position="261"/>
    </location>
</feature>
<name>A0ABX1ZL71_9BACL</name>
<keyword evidence="7 8" id="KW-0472">Membrane</keyword>
<evidence type="ECO:0000256" key="2">
    <source>
        <dbReference type="ARBA" id="ARBA00007783"/>
    </source>
</evidence>
<organism evidence="10 11">
    <name type="scientific">Paenibacillus planticolens</name>
    <dbReference type="NCBI Taxonomy" id="2654976"/>
    <lineage>
        <taxon>Bacteria</taxon>
        <taxon>Bacillati</taxon>
        <taxon>Bacillota</taxon>
        <taxon>Bacilli</taxon>
        <taxon>Bacillales</taxon>
        <taxon>Paenibacillaceae</taxon>
        <taxon>Paenibacillus</taxon>
    </lineage>
</organism>
<feature type="transmembrane region" description="Helical" evidence="8">
    <location>
        <begin position="241"/>
        <end position="258"/>
    </location>
</feature>
<dbReference type="Pfam" id="PF01061">
    <property type="entry name" value="ABC2_membrane"/>
    <property type="match status" value="1"/>
</dbReference>
<dbReference type="InterPro" id="IPR047817">
    <property type="entry name" value="ABC2_TM_bact-type"/>
</dbReference>
<accession>A0ABX1ZL71</accession>
<evidence type="ECO:0000256" key="3">
    <source>
        <dbReference type="ARBA" id="ARBA00022448"/>
    </source>
</evidence>
<feature type="transmembrane region" description="Helical" evidence="8">
    <location>
        <begin position="152"/>
        <end position="175"/>
    </location>
</feature>
<evidence type="ECO:0000256" key="7">
    <source>
        <dbReference type="ARBA" id="ARBA00023136"/>
    </source>
</evidence>
<dbReference type="RefSeq" id="WP_171683136.1">
    <property type="nucleotide sequence ID" value="NZ_WHNZ01000017.1"/>
</dbReference>
<sequence length="269" mass="32038">MNYLQHLIKFPLELYHSRTMLKELAIKDFKSRYLGSYLGVVWAFIQPALMIGIYWFVFSIGFKSVPIDNIPFIIWLVSGIIPWFYFSECFLQSTNSIISNSFLVKKIVFRVSILPITSIMSSLFVHLFFIIILFVLLIAYKIPITLYFLQIFYYLFSLMLLILGLSWITSSIVIFLKDISQIVAMSLQVLFWITPVFWSFSIVPEKFHILFKLNPLYYIVEGYRNCFIYHQWFWEQPYLTLYYWGITLFFLIVGALVFKRLRPHFADVI</sequence>
<evidence type="ECO:0000256" key="5">
    <source>
        <dbReference type="ARBA" id="ARBA00022692"/>
    </source>
</evidence>
<gene>
    <name evidence="10" type="ORF">GC097_09655</name>
</gene>
<protein>
    <recommendedName>
        <fullName evidence="8">Transport permease protein</fullName>
    </recommendedName>
</protein>
<feature type="transmembrane region" description="Helical" evidence="8">
    <location>
        <begin position="69"/>
        <end position="86"/>
    </location>
</feature>
<evidence type="ECO:0000256" key="4">
    <source>
        <dbReference type="ARBA" id="ARBA00022475"/>
    </source>
</evidence>
<evidence type="ECO:0000256" key="8">
    <source>
        <dbReference type="RuleBase" id="RU361157"/>
    </source>
</evidence>
<feature type="transmembrane region" description="Helical" evidence="8">
    <location>
        <begin position="182"/>
        <end position="203"/>
    </location>
</feature>
<evidence type="ECO:0000313" key="10">
    <source>
        <dbReference type="EMBL" id="NOV00278.1"/>
    </source>
</evidence>
<dbReference type="PROSITE" id="PS51012">
    <property type="entry name" value="ABC_TM2"/>
    <property type="match status" value="1"/>
</dbReference>
<dbReference type="EMBL" id="WHNZ01000017">
    <property type="protein sequence ID" value="NOV00278.1"/>
    <property type="molecule type" value="Genomic_DNA"/>
</dbReference>
<keyword evidence="3 8" id="KW-0813">Transport</keyword>
<feature type="transmembrane region" description="Helical" evidence="8">
    <location>
        <begin position="37"/>
        <end position="57"/>
    </location>
</feature>
<dbReference type="Proteomes" id="UP000618579">
    <property type="component" value="Unassembled WGS sequence"/>
</dbReference>
<evidence type="ECO:0000259" key="9">
    <source>
        <dbReference type="PROSITE" id="PS51012"/>
    </source>
</evidence>
<dbReference type="PANTHER" id="PTHR30413:SF10">
    <property type="entry name" value="CAPSULE POLYSACCHARIDE EXPORT INNER-MEMBRANE PROTEIN CTRC"/>
    <property type="match status" value="1"/>
</dbReference>
<keyword evidence="4 8" id="KW-1003">Cell membrane</keyword>
<proteinExistence type="inferred from homology"/>
<dbReference type="PANTHER" id="PTHR30413">
    <property type="entry name" value="INNER MEMBRANE TRANSPORT PERMEASE"/>
    <property type="match status" value="1"/>
</dbReference>
<reference evidence="10 11" key="1">
    <citation type="submission" date="2019-10" db="EMBL/GenBank/DDBJ databases">
        <title>Description of Paenibacillus pedi sp. nov.</title>
        <authorList>
            <person name="Carlier A."/>
            <person name="Qi S."/>
        </authorList>
    </citation>
    <scope>NUCLEOTIDE SEQUENCE [LARGE SCALE GENOMIC DNA]</scope>
    <source>
        <strain evidence="10 11">LMG 31457</strain>
    </source>
</reference>
<comment type="subcellular location">
    <subcellularLocation>
        <location evidence="1 8">Cell membrane</location>
        <topology evidence="1 8">Multi-pass membrane protein</topology>
    </subcellularLocation>
</comment>
<keyword evidence="11" id="KW-1185">Reference proteome</keyword>
<evidence type="ECO:0000256" key="1">
    <source>
        <dbReference type="ARBA" id="ARBA00004651"/>
    </source>
</evidence>
<feature type="transmembrane region" description="Helical" evidence="8">
    <location>
        <begin position="107"/>
        <end position="140"/>
    </location>
</feature>
<keyword evidence="5 8" id="KW-0812">Transmembrane</keyword>
<keyword evidence="6 8" id="KW-1133">Transmembrane helix</keyword>
<dbReference type="InterPro" id="IPR013525">
    <property type="entry name" value="ABC2_TM"/>
</dbReference>
<comment type="caution">
    <text evidence="10">The sequence shown here is derived from an EMBL/GenBank/DDBJ whole genome shotgun (WGS) entry which is preliminary data.</text>
</comment>
<comment type="similarity">
    <text evidence="2 8">Belongs to the ABC-2 integral membrane protein family.</text>
</comment>
<evidence type="ECO:0000256" key="6">
    <source>
        <dbReference type="ARBA" id="ARBA00022989"/>
    </source>
</evidence>
<evidence type="ECO:0000313" key="11">
    <source>
        <dbReference type="Proteomes" id="UP000618579"/>
    </source>
</evidence>